<evidence type="ECO:0000313" key="6">
    <source>
        <dbReference type="Proteomes" id="UP000631034"/>
    </source>
</evidence>
<feature type="binding site" evidence="4">
    <location>
        <begin position="82"/>
        <end position="86"/>
    </location>
    <ligand>
        <name>D-ribulose 5-phosphate</name>
        <dbReference type="ChEBI" id="CHEBI:58121"/>
    </ligand>
</feature>
<name>A0A8J6YIF2_9PROT</name>
<evidence type="ECO:0000256" key="2">
    <source>
        <dbReference type="ARBA" id="ARBA00023235"/>
    </source>
</evidence>
<feature type="active site" description="Proton donor" evidence="3">
    <location>
        <position position="114"/>
    </location>
</feature>
<feature type="active site" description="Proton acceptor" evidence="3">
    <location>
        <position position="81"/>
    </location>
</feature>
<feature type="binding site" evidence="4">
    <location>
        <position position="148"/>
    </location>
    <ligand>
        <name>D-ribulose 5-phosphate</name>
        <dbReference type="ChEBI" id="CHEBI:58121"/>
    </ligand>
</feature>
<feature type="binding site" evidence="4">
    <location>
        <begin position="24"/>
        <end position="25"/>
    </location>
    <ligand>
        <name>D-ribulose 5-phosphate</name>
        <dbReference type="ChEBI" id="CHEBI:58121"/>
    </ligand>
</feature>
<feature type="binding site" evidence="4">
    <location>
        <position position="152"/>
    </location>
    <ligand>
        <name>D-ribulose 5-phosphate</name>
        <dbReference type="ChEBI" id="CHEBI:58121"/>
    </ligand>
</feature>
<accession>A0A8J6YIF2</accession>
<comment type="caution">
    <text evidence="5">The sequence shown here is derived from an EMBL/GenBank/DDBJ whole genome shotgun (WGS) entry which is preliminary data.</text>
</comment>
<evidence type="ECO:0000256" key="1">
    <source>
        <dbReference type="ARBA" id="ARBA00008754"/>
    </source>
</evidence>
<dbReference type="PANTHER" id="PTHR30345">
    <property type="entry name" value="RIBOSE-5-PHOSPHATE ISOMERASE B"/>
    <property type="match status" value="1"/>
</dbReference>
<dbReference type="NCBIfam" id="NF004051">
    <property type="entry name" value="PRK05571.1"/>
    <property type="match status" value="1"/>
</dbReference>
<dbReference type="RefSeq" id="WP_192533831.1">
    <property type="nucleotide sequence ID" value="NZ_JACZHT010000002.1"/>
</dbReference>
<dbReference type="NCBIfam" id="TIGR00689">
    <property type="entry name" value="rpiB_lacA_lacB"/>
    <property type="match status" value="1"/>
</dbReference>
<evidence type="ECO:0000313" key="5">
    <source>
        <dbReference type="EMBL" id="MBE1236831.1"/>
    </source>
</evidence>
<dbReference type="GO" id="GO:0004751">
    <property type="term" value="F:ribose-5-phosphate isomerase activity"/>
    <property type="evidence" value="ECO:0007669"/>
    <property type="project" value="UniProtKB-EC"/>
</dbReference>
<reference evidence="5" key="1">
    <citation type="submission" date="2020-10" db="EMBL/GenBank/DDBJ databases">
        <title>Genome sequence of the unusual species of purple photosynthetic bacteria, Phaeovibrio sulfidiphilus DSM 23193, type strain.</title>
        <authorList>
            <person name="Kyndt J.A."/>
            <person name="Meyer T.E."/>
        </authorList>
    </citation>
    <scope>NUCLEOTIDE SEQUENCE</scope>
    <source>
        <strain evidence="5">DSM 23193</strain>
    </source>
</reference>
<dbReference type="Pfam" id="PF02502">
    <property type="entry name" value="LacAB_rpiB"/>
    <property type="match status" value="1"/>
</dbReference>
<organism evidence="5 6">
    <name type="scientific">Phaeovibrio sulfidiphilus</name>
    <dbReference type="NCBI Taxonomy" id="1220600"/>
    <lineage>
        <taxon>Bacteria</taxon>
        <taxon>Pseudomonadati</taxon>
        <taxon>Pseudomonadota</taxon>
        <taxon>Alphaproteobacteria</taxon>
        <taxon>Rhodospirillales</taxon>
        <taxon>Rhodospirillaceae</taxon>
        <taxon>Phaeovibrio</taxon>
    </lineage>
</organism>
<comment type="similarity">
    <text evidence="1">Belongs to the LacAB/RpiB family.</text>
</comment>
<dbReference type="PIRSF" id="PIRSF005384">
    <property type="entry name" value="RpiB_LacA_B"/>
    <property type="match status" value="1"/>
</dbReference>
<dbReference type="Proteomes" id="UP000631034">
    <property type="component" value="Unassembled WGS sequence"/>
</dbReference>
<dbReference type="SUPFAM" id="SSF89623">
    <property type="entry name" value="Ribose/Galactose isomerase RpiB/AlsB"/>
    <property type="match status" value="1"/>
</dbReference>
<dbReference type="Gene3D" id="3.40.1400.10">
    <property type="entry name" value="Sugar-phosphate isomerase, RpiB/LacA/LacB"/>
    <property type="match status" value="1"/>
</dbReference>
<dbReference type="EMBL" id="JACZHT010000002">
    <property type="protein sequence ID" value="MBE1236831.1"/>
    <property type="molecule type" value="Genomic_DNA"/>
</dbReference>
<feature type="binding site" evidence="4">
    <location>
        <position position="125"/>
    </location>
    <ligand>
        <name>D-ribulose 5-phosphate</name>
        <dbReference type="ChEBI" id="CHEBI:58121"/>
    </ligand>
</feature>
<protein>
    <submittedName>
        <fullName evidence="5">Ribose 5-phosphate isomerase B</fullName>
        <ecNumber evidence="5">5.3.1.6</ecNumber>
    </submittedName>
</protein>
<dbReference type="InterPro" id="IPR004785">
    <property type="entry name" value="RpiB"/>
</dbReference>
<dbReference type="EC" id="5.3.1.6" evidence="5"/>
<dbReference type="AlphaFoldDB" id="A0A8J6YIF2"/>
<keyword evidence="6" id="KW-1185">Reference proteome</keyword>
<dbReference type="NCBIfam" id="TIGR01120">
    <property type="entry name" value="rpiB"/>
    <property type="match status" value="1"/>
</dbReference>
<sequence>MTPHDASCGCAGTPARPTVAFASDHGAVELRQVLIDHLQGQGYPVIDLGTEPGQSVDYPDVAEQLVKTLRKGTATIGVLLCGTGIGISIALNRHADMRGALVHDAYGARMARAHNNANVLVLGGRTTGPEVAKECLDIFLATPFEGGRHARRVEKLGAPSGTP</sequence>
<dbReference type="GO" id="GO:0005975">
    <property type="term" value="P:carbohydrate metabolic process"/>
    <property type="evidence" value="ECO:0007669"/>
    <property type="project" value="InterPro"/>
</dbReference>
<evidence type="ECO:0000256" key="3">
    <source>
        <dbReference type="PIRSR" id="PIRSR005384-1"/>
    </source>
</evidence>
<proteinExistence type="inferred from homology"/>
<dbReference type="InterPro" id="IPR003500">
    <property type="entry name" value="RpiB_LacA_LacB"/>
</dbReference>
<gene>
    <name evidence="5" type="primary">rpiB</name>
    <name evidence="5" type="ORF">IHV25_04085</name>
</gene>
<keyword evidence="2 5" id="KW-0413">Isomerase</keyword>
<dbReference type="PANTHER" id="PTHR30345:SF0">
    <property type="entry name" value="DNA DAMAGE-REPAIR_TOLERATION PROTEIN DRT102"/>
    <property type="match status" value="1"/>
</dbReference>
<evidence type="ECO:0000256" key="4">
    <source>
        <dbReference type="PIRSR" id="PIRSR005384-2"/>
    </source>
</evidence>
<feature type="binding site" evidence="4">
    <location>
        <position position="115"/>
    </location>
    <ligand>
        <name>D-ribulose 5-phosphate</name>
        <dbReference type="ChEBI" id="CHEBI:58121"/>
    </ligand>
</feature>
<dbReference type="InterPro" id="IPR036569">
    <property type="entry name" value="RpiB_LacA_LacB_sf"/>
</dbReference>